<protein>
    <submittedName>
        <fullName evidence="1">FAM86A protein</fullName>
    </submittedName>
</protein>
<dbReference type="InterPro" id="IPR029063">
    <property type="entry name" value="SAM-dependent_MTases_sf"/>
</dbReference>
<name>A0A8K0THY5_9PEZI</name>
<proteinExistence type="predicted"/>
<dbReference type="Gene3D" id="3.40.50.150">
    <property type="entry name" value="Vaccinia Virus protein VP39"/>
    <property type="match status" value="1"/>
</dbReference>
<dbReference type="PANTHER" id="PTHR14614:SF130">
    <property type="entry name" value="PROTEIN-LYSINE N-METHYLTRANSFERASE EEF2KMT"/>
    <property type="match status" value="1"/>
</dbReference>
<evidence type="ECO:0000313" key="1">
    <source>
        <dbReference type="EMBL" id="KAH7358738.1"/>
    </source>
</evidence>
<dbReference type="PANTHER" id="PTHR14614">
    <property type="entry name" value="HEPATOCELLULAR CARCINOMA-ASSOCIATED ANTIGEN"/>
    <property type="match status" value="1"/>
</dbReference>
<dbReference type="EMBL" id="JAGPXD010000004">
    <property type="protein sequence ID" value="KAH7358738.1"/>
    <property type="molecule type" value="Genomic_DNA"/>
</dbReference>
<organism evidence="1 2">
    <name type="scientific">Plectosphaerella cucumerina</name>
    <dbReference type="NCBI Taxonomy" id="40658"/>
    <lineage>
        <taxon>Eukaryota</taxon>
        <taxon>Fungi</taxon>
        <taxon>Dikarya</taxon>
        <taxon>Ascomycota</taxon>
        <taxon>Pezizomycotina</taxon>
        <taxon>Sordariomycetes</taxon>
        <taxon>Hypocreomycetidae</taxon>
        <taxon>Glomerellales</taxon>
        <taxon>Plectosphaerellaceae</taxon>
        <taxon>Plectosphaerella</taxon>
    </lineage>
</organism>
<comment type="caution">
    <text evidence="1">The sequence shown here is derived from an EMBL/GenBank/DDBJ whole genome shotgun (WGS) entry which is preliminary data.</text>
</comment>
<dbReference type="OrthoDB" id="194386at2759"/>
<reference evidence="1" key="1">
    <citation type="journal article" date="2021" name="Nat. Commun.">
        <title>Genetic determinants of endophytism in the Arabidopsis root mycobiome.</title>
        <authorList>
            <person name="Mesny F."/>
            <person name="Miyauchi S."/>
            <person name="Thiergart T."/>
            <person name="Pickel B."/>
            <person name="Atanasova L."/>
            <person name="Karlsson M."/>
            <person name="Huettel B."/>
            <person name="Barry K.W."/>
            <person name="Haridas S."/>
            <person name="Chen C."/>
            <person name="Bauer D."/>
            <person name="Andreopoulos W."/>
            <person name="Pangilinan J."/>
            <person name="LaButti K."/>
            <person name="Riley R."/>
            <person name="Lipzen A."/>
            <person name="Clum A."/>
            <person name="Drula E."/>
            <person name="Henrissat B."/>
            <person name="Kohler A."/>
            <person name="Grigoriev I.V."/>
            <person name="Martin F.M."/>
            <person name="Hacquard S."/>
        </authorList>
    </citation>
    <scope>NUCLEOTIDE SEQUENCE</scope>
    <source>
        <strain evidence="1">MPI-CAGE-AT-0016</strain>
    </source>
</reference>
<gene>
    <name evidence="1" type="ORF">B0T11DRAFT_107530</name>
</gene>
<accession>A0A8K0THY5</accession>
<dbReference type="InterPro" id="IPR019410">
    <property type="entry name" value="Methyltransf_16"/>
</dbReference>
<dbReference type="SUPFAM" id="SSF53335">
    <property type="entry name" value="S-adenosyl-L-methionine-dependent methyltransferases"/>
    <property type="match status" value="1"/>
</dbReference>
<dbReference type="GO" id="GO:0008757">
    <property type="term" value="F:S-adenosylmethionine-dependent methyltransferase activity"/>
    <property type="evidence" value="ECO:0007669"/>
    <property type="project" value="UniProtKB-ARBA"/>
</dbReference>
<sequence>MDEAPGNTASALRFCHQVLQLEQDLDYPPPEVLREAETQSLLYRRLFSEADDGPCYAPPTRYQVRVLKDLIRKIENSIEDWDTHEVSEDLMSRLAELLATPMPTELDSAQQKSYVTYHLSRISGDSAPGPEAGITLLESRSLISASGTTGLRTWEAALHLGEYLCANSDIVKGRNVLELGAGTGYLAILCGKFLGARRVVASDGSDDVINNLPESLFLNGLQDGGAAIIPMELRWGHALVGTEDSAWDGGETVDVVLGADITYDERILPALVGTLEELVGMFPGVEVLISATQRNEATFESFQDRCRMAGLGLEELAFAVPKRAAQEGPFYSDAVPIRICRVRRGERT</sequence>
<dbReference type="GO" id="GO:0005737">
    <property type="term" value="C:cytoplasm"/>
    <property type="evidence" value="ECO:0007669"/>
    <property type="project" value="TreeGrafter"/>
</dbReference>
<dbReference type="Proteomes" id="UP000813385">
    <property type="component" value="Unassembled WGS sequence"/>
</dbReference>
<evidence type="ECO:0000313" key="2">
    <source>
        <dbReference type="Proteomes" id="UP000813385"/>
    </source>
</evidence>
<keyword evidence="2" id="KW-1185">Reference proteome</keyword>
<dbReference type="Pfam" id="PF10294">
    <property type="entry name" value="Methyltransf_16"/>
    <property type="match status" value="1"/>
</dbReference>
<dbReference type="AlphaFoldDB" id="A0A8K0THY5"/>